<keyword evidence="1" id="KW-0472">Membrane</keyword>
<keyword evidence="1" id="KW-1133">Transmembrane helix</keyword>
<dbReference type="NCBIfam" id="NF035925">
    <property type="entry name" value="Geo26A_fam"/>
    <property type="match status" value="1"/>
</dbReference>
<proteinExistence type="predicted"/>
<dbReference type="AlphaFoldDB" id="A0A235F6M5"/>
<feature type="transmembrane region" description="Helical" evidence="1">
    <location>
        <begin position="98"/>
        <end position="116"/>
    </location>
</feature>
<dbReference type="RefSeq" id="WP_094253924.1">
    <property type="nucleotide sequence ID" value="NZ_JBHLXL010000001.1"/>
</dbReference>
<protein>
    <submittedName>
        <fullName evidence="2">Uncharacterized protein</fullName>
    </submittedName>
</protein>
<evidence type="ECO:0000256" key="1">
    <source>
        <dbReference type="SAM" id="Phobius"/>
    </source>
</evidence>
<accession>A0A235F6M5</accession>
<reference evidence="2 3" key="1">
    <citation type="submission" date="2017-07" db="EMBL/GenBank/DDBJ databases">
        <title>Fictibacillus sp. nov. GDSW-R2A3 Genome sequencing and assembly.</title>
        <authorList>
            <person name="Mayilraj S."/>
        </authorList>
    </citation>
    <scope>NUCLEOTIDE SEQUENCE [LARGE SCALE GENOMIC DNA]</scope>
    <source>
        <strain evidence="2 3">GDSW-R2A3</strain>
    </source>
</reference>
<keyword evidence="3" id="KW-1185">Reference proteome</keyword>
<keyword evidence="1" id="KW-0812">Transmembrane</keyword>
<sequence length="170" mass="20090">MYRKWVTVLVVIAWVAFGVYLIPANSTSEEIGDKELIQSDKDFWHGLYYKVHITEQKIVWNLSIENEQKKTLVEKQENKKKLAEFREKVNETQSSQKFAFINFSGIIILFIILSLYRKTLFKEKKQKNFLFFIISLFVFYHLFDGGKELREASNASKDAIRIFHVLSQPD</sequence>
<comment type="caution">
    <text evidence="2">The sequence shown here is derived from an EMBL/GenBank/DDBJ whole genome shotgun (WGS) entry which is preliminary data.</text>
</comment>
<feature type="transmembrane region" description="Helical" evidence="1">
    <location>
        <begin position="128"/>
        <end position="143"/>
    </location>
</feature>
<evidence type="ECO:0000313" key="2">
    <source>
        <dbReference type="EMBL" id="OYD56335.1"/>
    </source>
</evidence>
<gene>
    <name evidence="2" type="ORF">CGZ90_17995</name>
</gene>
<organism evidence="2 3">
    <name type="scientific">Fictibacillus aquaticus</name>
    <dbReference type="NCBI Taxonomy" id="2021314"/>
    <lineage>
        <taxon>Bacteria</taxon>
        <taxon>Bacillati</taxon>
        <taxon>Bacillota</taxon>
        <taxon>Bacilli</taxon>
        <taxon>Bacillales</taxon>
        <taxon>Fictibacillaceae</taxon>
        <taxon>Fictibacillus</taxon>
    </lineage>
</organism>
<feature type="transmembrane region" description="Helical" evidence="1">
    <location>
        <begin position="5"/>
        <end position="22"/>
    </location>
</feature>
<dbReference type="Proteomes" id="UP000215059">
    <property type="component" value="Unassembled WGS sequence"/>
</dbReference>
<dbReference type="EMBL" id="NOII01000020">
    <property type="protein sequence ID" value="OYD56335.1"/>
    <property type="molecule type" value="Genomic_DNA"/>
</dbReference>
<name>A0A235F6M5_9BACL</name>
<evidence type="ECO:0000313" key="3">
    <source>
        <dbReference type="Proteomes" id="UP000215059"/>
    </source>
</evidence>